<proteinExistence type="predicted"/>
<gene>
    <name evidence="1" type="primary">rcbA_5</name>
    <name evidence="1" type="ORF">ArsFIN_27250</name>
    <name evidence="2" type="ORF">QE258_12410</name>
</gene>
<evidence type="ECO:0000313" key="4">
    <source>
        <dbReference type="Proteomes" id="UP001177592"/>
    </source>
</evidence>
<dbReference type="GeneID" id="96877747"/>
<dbReference type="EMBL" id="CP123523">
    <property type="protein sequence ID" value="WGM04429.1"/>
    <property type="molecule type" value="Genomic_DNA"/>
</dbReference>
<dbReference type="Pfam" id="PF06688">
    <property type="entry name" value="DUF1187"/>
    <property type="match status" value="1"/>
</dbReference>
<keyword evidence="4" id="KW-1185">Reference proteome</keyword>
<dbReference type="KEGG" id="ans:ArsFIN_27250"/>
<dbReference type="EMBL" id="CP038613">
    <property type="protein sequence ID" value="QBY44148.1"/>
    <property type="molecule type" value="Genomic_DNA"/>
</dbReference>
<dbReference type="Proteomes" id="UP000295134">
    <property type="component" value="Chromosome"/>
</dbReference>
<dbReference type="InterPro" id="IPR009572">
    <property type="entry name" value="DUF1187"/>
</dbReference>
<organism evidence="1 3">
    <name type="scientific">Arsenophonus nasoniae</name>
    <name type="common">son-killer infecting Nasonia vitripennis</name>
    <dbReference type="NCBI Taxonomy" id="638"/>
    <lineage>
        <taxon>Bacteria</taxon>
        <taxon>Pseudomonadati</taxon>
        <taxon>Pseudomonadota</taxon>
        <taxon>Gammaproteobacteria</taxon>
        <taxon>Enterobacterales</taxon>
        <taxon>Morganellaceae</taxon>
        <taxon>Arsenophonus</taxon>
    </lineage>
</organism>
<name>A0A4P7L2J8_9GAMM</name>
<reference evidence="2" key="2">
    <citation type="submission" date="2023-04" db="EMBL/GenBank/DDBJ databases">
        <title>Genome dynamics across the evolutionary transition to endosymbiosis.</title>
        <authorList>
            <person name="Siozios S."/>
            <person name="Nadal-Jimenez P."/>
            <person name="Azagi T."/>
            <person name="Sprong H."/>
            <person name="Frost C.L."/>
            <person name="Parratt S.R."/>
            <person name="Taylor G."/>
            <person name="Brettell L."/>
            <person name="Lew K.C."/>
            <person name="Croft L."/>
            <person name="King K.C."/>
            <person name="Brockhurst M.A."/>
            <person name="Hypsa V."/>
            <person name="Novakova E."/>
            <person name="Darby A.C."/>
            <person name="Hurst G.D.D."/>
        </authorList>
    </citation>
    <scope>NUCLEOTIDE SEQUENCE</scope>
    <source>
        <strain evidence="2">ANv_CAN</strain>
    </source>
</reference>
<sequence>MKYQIEATLVKDGGEPVHWYRFSDKALSEKDCLKMLSQPSMFKMQFRELDYYWTVVSDKAGKRGKLPKVLIKNFSCIKIK</sequence>
<dbReference type="RefSeq" id="WP_135677786.1">
    <property type="nucleotide sequence ID" value="NZ_CP038613.1"/>
</dbReference>
<protein>
    <submittedName>
        <fullName evidence="2">DUF1187 family protein</fullName>
    </submittedName>
    <submittedName>
        <fullName evidence="1">Double-strand break reduction protein</fullName>
    </submittedName>
</protein>
<dbReference type="AlphaFoldDB" id="A0A4P7L2J8"/>
<evidence type="ECO:0000313" key="1">
    <source>
        <dbReference type="EMBL" id="QBY44148.1"/>
    </source>
</evidence>
<evidence type="ECO:0000313" key="2">
    <source>
        <dbReference type="EMBL" id="WGM04429.1"/>
    </source>
</evidence>
<accession>A0A4P7L2J8</accession>
<evidence type="ECO:0000313" key="3">
    <source>
        <dbReference type="Proteomes" id="UP000295134"/>
    </source>
</evidence>
<reference evidence="1 3" key="1">
    <citation type="submission" date="2019-03" db="EMBL/GenBank/DDBJ databases">
        <title>Long-read sequencing reveals hyperdense prophage content in a complex bacterial symbiont genome.</title>
        <authorList>
            <person name="Frost C.L."/>
            <person name="Siozios S."/>
            <person name="Nadal-Jimenez P."/>
            <person name="Brockhurst M.A."/>
            <person name="King K.C."/>
            <person name="Darby A.C."/>
            <person name="Hurst G.D.D."/>
        </authorList>
    </citation>
    <scope>NUCLEOTIDE SEQUENCE [LARGE SCALE GENOMIC DNA]</scope>
    <source>
        <strain evidence="1 3">FIN</strain>
    </source>
</reference>
<dbReference type="Proteomes" id="UP001177592">
    <property type="component" value="Chromosome"/>
</dbReference>